<dbReference type="InterPro" id="IPR004107">
    <property type="entry name" value="Integrase_SAM-like_N"/>
</dbReference>
<dbReference type="InterPro" id="IPR013762">
    <property type="entry name" value="Integrase-like_cat_sf"/>
</dbReference>
<dbReference type="InterPro" id="IPR004191">
    <property type="entry name" value="Integrase_Tn916-type_DNA-bd_N"/>
</dbReference>
<dbReference type="Gene3D" id="3.30.160.60">
    <property type="entry name" value="Classic Zinc Finger"/>
    <property type="match status" value="1"/>
</dbReference>
<proteinExistence type="inferred from homology"/>
<feature type="domain" description="Core-binding (CB)" evidence="8">
    <location>
        <begin position="66"/>
        <end position="149"/>
    </location>
</feature>
<evidence type="ECO:0000256" key="5">
    <source>
        <dbReference type="ARBA" id="ARBA00023172"/>
    </source>
</evidence>
<accession>A0ABR7IFM8</accession>
<comment type="similarity">
    <text evidence="2">Belongs to the 'phage' integrase family.</text>
</comment>
<reference evidence="9 10" key="1">
    <citation type="submission" date="2020-08" db="EMBL/GenBank/DDBJ databases">
        <title>Genome public.</title>
        <authorList>
            <person name="Liu C."/>
            <person name="Sun Q."/>
        </authorList>
    </citation>
    <scope>NUCLEOTIDE SEQUENCE [LARGE SCALE GENOMIC DNA]</scope>
    <source>
        <strain evidence="9 10">M29</strain>
    </source>
</reference>
<keyword evidence="3" id="KW-0229">DNA integration</keyword>
<evidence type="ECO:0000256" key="4">
    <source>
        <dbReference type="ARBA" id="ARBA00023125"/>
    </source>
</evidence>
<dbReference type="PANTHER" id="PTHR30349">
    <property type="entry name" value="PHAGE INTEGRASE-RELATED"/>
    <property type="match status" value="1"/>
</dbReference>
<keyword evidence="10" id="KW-1185">Reference proteome</keyword>
<dbReference type="InterPro" id="IPR002104">
    <property type="entry name" value="Integrase_catalytic"/>
</dbReference>
<dbReference type="RefSeq" id="WP_186994304.1">
    <property type="nucleotide sequence ID" value="NZ_JACOQG010000003.1"/>
</dbReference>
<evidence type="ECO:0000256" key="3">
    <source>
        <dbReference type="ARBA" id="ARBA00022908"/>
    </source>
</evidence>
<dbReference type="PROSITE" id="PS51898">
    <property type="entry name" value="TYR_RECOMBINASE"/>
    <property type="match status" value="1"/>
</dbReference>
<comment type="caution">
    <text evidence="9">The sequence shown here is derived from an EMBL/GenBank/DDBJ whole genome shotgun (WGS) entry which is preliminary data.</text>
</comment>
<evidence type="ECO:0000313" key="9">
    <source>
        <dbReference type="EMBL" id="MBC5778804.1"/>
    </source>
</evidence>
<dbReference type="EMBL" id="JACOQG010000003">
    <property type="protein sequence ID" value="MBC5778804.1"/>
    <property type="molecule type" value="Genomic_DNA"/>
</dbReference>
<evidence type="ECO:0000256" key="1">
    <source>
        <dbReference type="ARBA" id="ARBA00003283"/>
    </source>
</evidence>
<dbReference type="InterPro" id="IPR011010">
    <property type="entry name" value="DNA_brk_join_enz"/>
</dbReference>
<organism evidence="9 10">
    <name type="scientific">Blautia difficilis</name>
    <dbReference type="NCBI Taxonomy" id="2763027"/>
    <lineage>
        <taxon>Bacteria</taxon>
        <taxon>Bacillati</taxon>
        <taxon>Bacillota</taxon>
        <taxon>Clostridia</taxon>
        <taxon>Lachnospirales</taxon>
        <taxon>Lachnospiraceae</taxon>
        <taxon>Blautia</taxon>
    </lineage>
</organism>
<comment type="function">
    <text evidence="1">Site-specific tyrosine recombinase, which acts by catalyzing the cutting and rejoining of the recombining DNA molecules.</text>
</comment>
<gene>
    <name evidence="9" type="ORF">H8Z82_03840</name>
</gene>
<evidence type="ECO:0000259" key="8">
    <source>
        <dbReference type="PROSITE" id="PS51900"/>
    </source>
</evidence>
<feature type="domain" description="Tyr recombinase" evidence="7">
    <location>
        <begin position="171"/>
        <end position="385"/>
    </location>
</feature>
<dbReference type="Gene3D" id="1.10.443.10">
    <property type="entry name" value="Intergrase catalytic core"/>
    <property type="match status" value="1"/>
</dbReference>
<dbReference type="InterPro" id="IPR010998">
    <property type="entry name" value="Integrase_recombinase_N"/>
</dbReference>
<dbReference type="InterPro" id="IPR050090">
    <property type="entry name" value="Tyrosine_recombinase_XerCD"/>
</dbReference>
<dbReference type="Pfam" id="PF02920">
    <property type="entry name" value="Integrase_DNA"/>
    <property type="match status" value="1"/>
</dbReference>
<dbReference type="Pfam" id="PF14659">
    <property type="entry name" value="Phage_int_SAM_3"/>
    <property type="match status" value="1"/>
</dbReference>
<keyword evidence="5" id="KW-0233">DNA recombination</keyword>
<dbReference type="PANTHER" id="PTHR30349:SF64">
    <property type="entry name" value="PROPHAGE INTEGRASE INTD-RELATED"/>
    <property type="match status" value="1"/>
</dbReference>
<evidence type="ECO:0000256" key="6">
    <source>
        <dbReference type="PROSITE-ProRule" id="PRU01248"/>
    </source>
</evidence>
<dbReference type="Pfam" id="PF00589">
    <property type="entry name" value="Phage_integrase"/>
    <property type="match status" value="1"/>
</dbReference>
<dbReference type="CDD" id="cd01189">
    <property type="entry name" value="INT_ICEBs1_C_like"/>
    <property type="match status" value="1"/>
</dbReference>
<protein>
    <submittedName>
        <fullName evidence="9">Tyrosine-type recombinase/integrase</fullName>
    </submittedName>
</protein>
<evidence type="ECO:0000313" key="10">
    <source>
        <dbReference type="Proteomes" id="UP000649826"/>
    </source>
</evidence>
<evidence type="ECO:0000259" key="7">
    <source>
        <dbReference type="PROSITE" id="PS51898"/>
    </source>
</evidence>
<keyword evidence="4 6" id="KW-0238">DNA-binding</keyword>
<dbReference type="Gene3D" id="1.10.150.130">
    <property type="match status" value="1"/>
</dbReference>
<sequence length="409" mass="46932">MGKDLKGKELGKGIRQRKDGKYSGRFEDRFGRRREVYGSTLKEVKNKLALAVADNERMRNVVEPSTTLDQWYEKWMKVYKIPVIRINSKKHYETVYTKHIQPYLGNKKLTDITKLMITDTINQVHAKGYQWETLNKIRILLVDMLNRAMEDDFLVKNPAKGVRLPVNKPQNEPKALTREDQADFFECSAGTFYNNLFVVAINTGLRPGELFALTEDDIDFEKNEIKVNKTLLYQKLDGDTQKEFHIDPPKTKSSYRTVPINSFCRGALQEQIILHKIICDNSPYKGKLDLPDLLFTTKFGTPLNSQLYLQAIGKIIDEINLTKDPLDAMEKFSGHTFRHTFATRCFEAGIPPKTVQSYLGHASLQMTMDLYTSVLDKKKVDDMKLLEDTIGLEKTNSSSVTKKIIQFGA</sequence>
<evidence type="ECO:0000256" key="2">
    <source>
        <dbReference type="ARBA" id="ARBA00008857"/>
    </source>
</evidence>
<name>A0ABR7IFM8_9FIRM</name>
<dbReference type="SUPFAM" id="SSF56349">
    <property type="entry name" value="DNA breaking-rejoining enzymes"/>
    <property type="match status" value="1"/>
</dbReference>
<dbReference type="Proteomes" id="UP000649826">
    <property type="component" value="Unassembled WGS sequence"/>
</dbReference>
<dbReference type="InterPro" id="IPR044068">
    <property type="entry name" value="CB"/>
</dbReference>
<dbReference type="PROSITE" id="PS51900">
    <property type="entry name" value="CB"/>
    <property type="match status" value="1"/>
</dbReference>